<gene>
    <name evidence="1" type="ORF">HUV48_04955</name>
</gene>
<protein>
    <submittedName>
        <fullName evidence="1">Uncharacterized protein</fullName>
    </submittedName>
</protein>
<name>A0A850H2C7_9SPHN</name>
<sequence>MTRFTRTEALHIDSRGITRDKRDPNPRHCIGYRIETEYDVQPTAAFPFSRSSASSETIYARYEDAEADMEARPSSKPNARSYVREVATNVDSLRFGRLSKTESMTSAYNAVADARRAA</sequence>
<dbReference type="EMBL" id="JABWGV010000001">
    <property type="protein sequence ID" value="NVD44362.1"/>
    <property type="molecule type" value="Genomic_DNA"/>
</dbReference>
<proteinExistence type="predicted"/>
<dbReference type="AlphaFoldDB" id="A0A850H2C7"/>
<organism evidence="1 2">
    <name type="scientific">Qipengyuania atrilutea</name>
    <dbReference type="NCBI Taxonomy" id="2744473"/>
    <lineage>
        <taxon>Bacteria</taxon>
        <taxon>Pseudomonadati</taxon>
        <taxon>Pseudomonadota</taxon>
        <taxon>Alphaproteobacteria</taxon>
        <taxon>Sphingomonadales</taxon>
        <taxon>Erythrobacteraceae</taxon>
        <taxon>Qipengyuania</taxon>
    </lineage>
</organism>
<comment type="caution">
    <text evidence="1">The sequence shown here is derived from an EMBL/GenBank/DDBJ whole genome shotgun (WGS) entry which is preliminary data.</text>
</comment>
<accession>A0A850H2C7</accession>
<evidence type="ECO:0000313" key="2">
    <source>
        <dbReference type="Proteomes" id="UP000561438"/>
    </source>
</evidence>
<dbReference type="RefSeq" id="WP_176266604.1">
    <property type="nucleotide sequence ID" value="NZ_JABWGV010000001.1"/>
</dbReference>
<keyword evidence="2" id="KW-1185">Reference proteome</keyword>
<evidence type="ECO:0000313" key="1">
    <source>
        <dbReference type="EMBL" id="NVD44362.1"/>
    </source>
</evidence>
<reference evidence="1 2" key="1">
    <citation type="submission" date="2020-06" db="EMBL/GenBank/DDBJ databases">
        <title>Altererythrobacter sp. HHU K3-1.</title>
        <authorList>
            <person name="Zhang D."/>
            <person name="Xue H."/>
        </authorList>
    </citation>
    <scope>NUCLEOTIDE SEQUENCE [LARGE SCALE GENOMIC DNA]</scope>
    <source>
        <strain evidence="1 2">HHU K3-1</strain>
    </source>
</reference>
<dbReference type="Proteomes" id="UP000561438">
    <property type="component" value="Unassembled WGS sequence"/>
</dbReference>